<dbReference type="OrthoDB" id="4084022at2759"/>
<dbReference type="EMBL" id="BDGI01000128">
    <property type="protein sequence ID" value="GAV29607.1"/>
    <property type="molecule type" value="Genomic_DNA"/>
</dbReference>
<gene>
    <name evidence="2" type="ORF">PMKS-003108</name>
</gene>
<feature type="region of interest" description="Disordered" evidence="1">
    <location>
        <begin position="39"/>
        <end position="131"/>
    </location>
</feature>
<proteinExistence type="predicted"/>
<evidence type="ECO:0000313" key="3">
    <source>
        <dbReference type="Proteomes" id="UP000186136"/>
    </source>
</evidence>
<feature type="compositionally biased region" description="Basic residues" evidence="1">
    <location>
        <begin position="39"/>
        <end position="50"/>
    </location>
</feature>
<dbReference type="AlphaFoldDB" id="A0A1Q2YJ72"/>
<reference evidence="2 3" key="1">
    <citation type="submission" date="2016-08" db="EMBL/GenBank/DDBJ databases">
        <title>Whole genome shotgun sequence of Pichia membranifaciens KS47-1.</title>
        <authorList>
            <person name="Konishi M."/>
            <person name="Ishida M."/>
            <person name="Arakawa T."/>
            <person name="Kato Y."/>
            <person name="Horiuchi J."/>
        </authorList>
    </citation>
    <scope>NUCLEOTIDE SEQUENCE [LARGE SCALE GENOMIC DNA]</scope>
    <source>
        <strain evidence="2 3">KS47-1</strain>
    </source>
</reference>
<keyword evidence="3" id="KW-1185">Reference proteome</keyword>
<feature type="compositionally biased region" description="Basic residues" evidence="1">
    <location>
        <begin position="113"/>
        <end position="126"/>
    </location>
</feature>
<evidence type="ECO:0000256" key="1">
    <source>
        <dbReference type="SAM" id="MobiDB-lite"/>
    </source>
</evidence>
<protein>
    <submittedName>
        <fullName evidence="2">Uncharacterized protein</fullName>
    </submittedName>
</protein>
<feature type="compositionally biased region" description="Polar residues" evidence="1">
    <location>
        <begin position="95"/>
        <end position="106"/>
    </location>
</feature>
<accession>A0A1Q2YJ72</accession>
<dbReference type="Proteomes" id="UP000186136">
    <property type="component" value="Unassembled WGS sequence"/>
</dbReference>
<evidence type="ECO:0000313" key="2">
    <source>
        <dbReference type="EMBL" id="GAV29607.1"/>
    </source>
</evidence>
<sequence length="159" mass="17547">MGGGNLSNQFLAAEKDGLKKLKDSSEWALPVSTKALKVMKSKNKKVRRVGFSKINSMGPVSISKDLNNGTLGRMKLSSVEEPNRDEKEDNEEVFTPNSNGGKSNVDSEPEKKGKSKKSKKTKKSKVIKGFVTKSDEEFDPAEVDLTSKSLLDLWKANRK</sequence>
<organism evidence="2 3">
    <name type="scientific">Pichia membranifaciens</name>
    <dbReference type="NCBI Taxonomy" id="4926"/>
    <lineage>
        <taxon>Eukaryota</taxon>
        <taxon>Fungi</taxon>
        <taxon>Dikarya</taxon>
        <taxon>Ascomycota</taxon>
        <taxon>Saccharomycotina</taxon>
        <taxon>Pichiomycetes</taxon>
        <taxon>Pichiales</taxon>
        <taxon>Pichiaceae</taxon>
        <taxon>Pichia</taxon>
    </lineage>
</organism>
<comment type="caution">
    <text evidence="2">The sequence shown here is derived from an EMBL/GenBank/DDBJ whole genome shotgun (WGS) entry which is preliminary data.</text>
</comment>
<name>A0A1Q2YJ72_9ASCO</name>